<accession>A0A7R8WJ14</accession>
<feature type="coiled-coil region" evidence="1">
    <location>
        <begin position="281"/>
        <end position="330"/>
    </location>
</feature>
<dbReference type="SUPFAM" id="SSF50630">
    <property type="entry name" value="Acid proteases"/>
    <property type="match status" value="1"/>
</dbReference>
<name>A0A7R8WJ14_9CRUS</name>
<proteinExistence type="predicted"/>
<feature type="region of interest" description="Disordered" evidence="2">
    <location>
        <begin position="578"/>
        <end position="617"/>
    </location>
</feature>
<dbReference type="OrthoDB" id="47801at2759"/>
<reference evidence="3" key="1">
    <citation type="submission" date="2020-11" db="EMBL/GenBank/DDBJ databases">
        <authorList>
            <person name="Tran Van P."/>
        </authorList>
    </citation>
    <scope>NUCLEOTIDE SEQUENCE</scope>
</reference>
<feature type="compositionally biased region" description="Low complexity" evidence="2">
    <location>
        <begin position="605"/>
        <end position="615"/>
    </location>
</feature>
<feature type="compositionally biased region" description="Polar residues" evidence="2">
    <location>
        <begin position="578"/>
        <end position="587"/>
    </location>
</feature>
<dbReference type="Pfam" id="PF23043">
    <property type="entry name" value="SH3-B_UBE2O"/>
    <property type="match status" value="1"/>
</dbReference>
<evidence type="ECO:0000256" key="2">
    <source>
        <dbReference type="SAM" id="MobiDB-lite"/>
    </source>
</evidence>
<dbReference type="Pfam" id="PF02037">
    <property type="entry name" value="SAP"/>
    <property type="match status" value="1"/>
</dbReference>
<feature type="compositionally biased region" description="Basic residues" evidence="2">
    <location>
        <begin position="595"/>
        <end position="604"/>
    </location>
</feature>
<evidence type="ECO:0000256" key="1">
    <source>
        <dbReference type="SAM" id="Coils"/>
    </source>
</evidence>
<organism evidence="3">
    <name type="scientific">Cyprideis torosa</name>
    <dbReference type="NCBI Taxonomy" id="163714"/>
    <lineage>
        <taxon>Eukaryota</taxon>
        <taxon>Metazoa</taxon>
        <taxon>Ecdysozoa</taxon>
        <taxon>Arthropoda</taxon>
        <taxon>Crustacea</taxon>
        <taxon>Oligostraca</taxon>
        <taxon>Ostracoda</taxon>
        <taxon>Podocopa</taxon>
        <taxon>Podocopida</taxon>
        <taxon>Cytherocopina</taxon>
        <taxon>Cytheroidea</taxon>
        <taxon>Cytherideidae</taxon>
        <taxon>Cyprideis</taxon>
    </lineage>
</organism>
<dbReference type="PROSITE" id="PS50800">
    <property type="entry name" value="SAP"/>
    <property type="match status" value="1"/>
</dbReference>
<protein>
    <submittedName>
        <fullName evidence="3">Uncharacterized protein</fullName>
    </submittedName>
</protein>
<evidence type="ECO:0000313" key="3">
    <source>
        <dbReference type="EMBL" id="CAD7229862.1"/>
    </source>
</evidence>
<feature type="compositionally biased region" description="Basic residues" evidence="2">
    <location>
        <begin position="25"/>
        <end position="36"/>
    </location>
</feature>
<dbReference type="InterPro" id="IPR021109">
    <property type="entry name" value="Peptidase_aspartic_dom_sf"/>
</dbReference>
<feature type="region of interest" description="Disordered" evidence="2">
    <location>
        <begin position="14"/>
        <end position="75"/>
    </location>
</feature>
<dbReference type="AlphaFoldDB" id="A0A7R8WJ14"/>
<sequence length="844" mass="92731">MPITHLITTPAKGLKVGSVGGGKSGKGRGKWGKKGKGAGVNLTQTGGDARGLFQGQEGSSSVGSDGASEPPALSLKPGQKITVEALRVATYIDVLWQDGTESIAVPSSDLYPGYTIDEHEFFPGTRVLMETSNSDAVNAPQKGMDGIVQWASQADRTAMIRWVPADRPGDAEEDDELSQLIEKEHAVYELKLDVYLHYRIGDIVLLLRGGGIIPKCYVLDVRSEMKKLEEQFSPSVSKSCQKGDSDEVDSTGVVISTLSALVEQLKTFRRETVSLNGVENLTKVESEKISLKRRIQELSSRIVKENAELESKIESERQNLKRRFQELSSRIQKETWSKFLITMASFPIRPWISQDDDSNSSVTTSEGDGDRKDEDDEWETESEHSWMGDAPPSTPVMCQASGERVKMPLTADYLSVQSLKEILSDEELPTDGSREVLLQRLQQHLLSTHTTLQALLAKVPGAVDPPVEEALPQAHAFFTLPPPPMFDMQDFMNYIEASGAVSISEKQKIAMLLHCGGAEFQRTVRSLNVEFQTLEEAVKHISKKFTPIDSTLISRYRLGETAMNPALARALEASSAQQDEMINSSPAVLQISDKSRKKSSKKSFKTPNSSTPSNSFKKEIPMLTHPCKYCGTIHLRSLAHCPKRDDVKLKSWKSSTAHQVKSTSEDNVSDDLLTYNFQVGKPQIFGTLVVEGVPRKFQLDTGATKDFIPCSFLKGRFTLKKCPPVRVFGDTLVQPLGVAQLNVSLPGQPSAVRPFVVMPKGEVALLGLKSCTEFKFLSLNNELVYHVTAEEDIIHRVNTIINAHADVFGQDNPGIKGVQAHIAVKADAEIVPAHSAIICDGRDC</sequence>
<dbReference type="InterPro" id="IPR057733">
    <property type="entry name" value="UBE2O-like_SH3-B"/>
</dbReference>
<feature type="region of interest" description="Disordered" evidence="2">
    <location>
        <begin position="352"/>
        <end position="398"/>
    </location>
</feature>
<dbReference type="EMBL" id="OB662329">
    <property type="protein sequence ID" value="CAD7229862.1"/>
    <property type="molecule type" value="Genomic_DNA"/>
</dbReference>
<dbReference type="InterPro" id="IPR003034">
    <property type="entry name" value="SAP_dom"/>
</dbReference>
<keyword evidence="1" id="KW-0175">Coiled coil</keyword>
<gene>
    <name evidence="3" type="ORF">CTOB1V02_LOCUS7727</name>
</gene>
<dbReference type="SMART" id="SM00513">
    <property type="entry name" value="SAP"/>
    <property type="match status" value="1"/>
</dbReference>